<evidence type="ECO:0000313" key="3">
    <source>
        <dbReference type="EMBL" id="MQM72476.1"/>
    </source>
</evidence>
<dbReference type="PROSITE" id="PS50943">
    <property type="entry name" value="HTH_CROC1"/>
    <property type="match status" value="1"/>
</dbReference>
<dbReference type="GO" id="GO:0003677">
    <property type="term" value="F:DNA binding"/>
    <property type="evidence" value="ECO:0007669"/>
    <property type="project" value="UniProtKB-KW"/>
</dbReference>
<dbReference type="EMBL" id="VOGB01000004">
    <property type="protein sequence ID" value="MQM72476.1"/>
    <property type="molecule type" value="Genomic_DNA"/>
</dbReference>
<dbReference type="PANTHER" id="PTHR36924">
    <property type="entry name" value="ANTITOXIN HIGA-1"/>
    <property type="match status" value="1"/>
</dbReference>
<sequence>MRQMIPTPTVGDILKEEFMDPLGLSAYKVAQDTHVPVSRIQDILHGRRKVSVDTSLRLAKLFGVSDRYFLDIQNDIDIRNLKQKMQPEIDEIQTISYA</sequence>
<comment type="caution">
    <text evidence="3">The sequence shown here is derived from an EMBL/GenBank/DDBJ whole genome shotgun (WGS) entry which is preliminary data.</text>
</comment>
<dbReference type="AlphaFoldDB" id="A0A6L5GRD9"/>
<organism evidence="3 4">
    <name type="scientific">Candidatus Pseudoramibacter fermentans</name>
    <dbReference type="NCBI Taxonomy" id="2594427"/>
    <lineage>
        <taxon>Bacteria</taxon>
        <taxon>Bacillati</taxon>
        <taxon>Bacillota</taxon>
        <taxon>Clostridia</taxon>
        <taxon>Eubacteriales</taxon>
        <taxon>Eubacteriaceae</taxon>
        <taxon>Pseudoramibacter</taxon>
    </lineage>
</organism>
<dbReference type="InterPro" id="IPR001387">
    <property type="entry name" value="Cro/C1-type_HTH"/>
</dbReference>
<dbReference type="Gene3D" id="1.10.260.40">
    <property type="entry name" value="lambda repressor-like DNA-binding domains"/>
    <property type="match status" value="1"/>
</dbReference>
<accession>A0A6L5GRD9</accession>
<keyword evidence="4" id="KW-1185">Reference proteome</keyword>
<dbReference type="Pfam" id="PF01381">
    <property type="entry name" value="HTH_3"/>
    <property type="match status" value="1"/>
</dbReference>
<evidence type="ECO:0000313" key="4">
    <source>
        <dbReference type="Proteomes" id="UP000473648"/>
    </source>
</evidence>
<dbReference type="Proteomes" id="UP000473648">
    <property type="component" value="Unassembled WGS sequence"/>
</dbReference>
<feature type="domain" description="HTH cro/C1-type" evidence="2">
    <location>
        <begin position="22"/>
        <end position="69"/>
    </location>
</feature>
<evidence type="ECO:0000259" key="2">
    <source>
        <dbReference type="PROSITE" id="PS50943"/>
    </source>
</evidence>
<dbReference type="InterPro" id="IPR013430">
    <property type="entry name" value="Toxin_antidote_HigA"/>
</dbReference>
<protein>
    <submittedName>
        <fullName evidence="3">HigA family addiction module antidote protein</fullName>
    </submittedName>
</protein>
<gene>
    <name evidence="3" type="ORF">FRC53_03425</name>
</gene>
<dbReference type="NCBIfam" id="TIGR02607">
    <property type="entry name" value="antidote_HigA"/>
    <property type="match status" value="1"/>
</dbReference>
<name>A0A6L5GRD9_9FIRM</name>
<dbReference type="SUPFAM" id="SSF47413">
    <property type="entry name" value="lambda repressor-like DNA-binding domains"/>
    <property type="match status" value="1"/>
</dbReference>
<dbReference type="InterPro" id="IPR010982">
    <property type="entry name" value="Lambda_DNA-bd_dom_sf"/>
</dbReference>
<dbReference type="CDD" id="cd00093">
    <property type="entry name" value="HTH_XRE"/>
    <property type="match status" value="1"/>
</dbReference>
<evidence type="ECO:0000256" key="1">
    <source>
        <dbReference type="ARBA" id="ARBA00023125"/>
    </source>
</evidence>
<keyword evidence="1" id="KW-0238">DNA-binding</keyword>
<proteinExistence type="predicted"/>
<dbReference type="PANTHER" id="PTHR36924:SF1">
    <property type="entry name" value="ANTITOXIN HIGA-1"/>
    <property type="match status" value="1"/>
</dbReference>
<dbReference type="SMART" id="SM00530">
    <property type="entry name" value="HTH_XRE"/>
    <property type="match status" value="1"/>
</dbReference>
<reference evidence="3" key="1">
    <citation type="journal article" date="2020" name="Appl. Environ. Microbiol.">
        <title>Medium-Chain Fatty Acid Synthesis by 'Candidatus Weimeria bifida' gen. nov., sp. nov., and 'Candidatus Pseudoramibacter fermentans' sp. nov.</title>
        <authorList>
            <person name="Scarborough M.J."/>
            <person name="Myers K.S."/>
            <person name="Donohue T.J."/>
            <person name="Noguera D.R."/>
        </authorList>
    </citation>
    <scope>NUCLEOTIDE SEQUENCE</scope>
    <source>
        <strain evidence="3">EUB1.1</strain>
    </source>
</reference>